<dbReference type="PROSITE" id="PS51725">
    <property type="entry name" value="ABM"/>
    <property type="match status" value="1"/>
</dbReference>
<dbReference type="SUPFAM" id="SSF54909">
    <property type="entry name" value="Dimeric alpha+beta barrel"/>
    <property type="match status" value="1"/>
</dbReference>
<protein>
    <submittedName>
        <fullName evidence="2">Quinol monooxygenase</fullName>
    </submittedName>
</protein>
<sequence length="95" mass="10733">MSITVIATIEAEEAHEKTVEKALRDVVSPSRDDAGCEMYVLSRDEDNSSLFVMLERWKDRSALKAHEQTPHYKTLMSTLKGKLVSVDIQVLDVLI</sequence>
<organism evidence="2 3">
    <name type="scientific">Larsenimonas rhizosphaerae</name>
    <dbReference type="NCBI Taxonomy" id="2944682"/>
    <lineage>
        <taxon>Bacteria</taxon>
        <taxon>Pseudomonadati</taxon>
        <taxon>Pseudomonadota</taxon>
        <taxon>Gammaproteobacteria</taxon>
        <taxon>Oceanospirillales</taxon>
        <taxon>Halomonadaceae</taxon>
        <taxon>Larsenimonas</taxon>
    </lineage>
</organism>
<dbReference type="InterPro" id="IPR007138">
    <property type="entry name" value="ABM_dom"/>
</dbReference>
<feature type="domain" description="ABM" evidence="1">
    <location>
        <begin position="3"/>
        <end position="91"/>
    </location>
</feature>
<keyword evidence="2" id="KW-0560">Oxidoreductase</keyword>
<dbReference type="AlphaFoldDB" id="A0AA41ZFV4"/>
<comment type="caution">
    <text evidence="2">The sequence shown here is derived from an EMBL/GenBank/DDBJ whole genome shotgun (WGS) entry which is preliminary data.</text>
</comment>
<keyword evidence="2" id="KW-0503">Monooxygenase</keyword>
<evidence type="ECO:0000313" key="2">
    <source>
        <dbReference type="EMBL" id="MCX2524537.1"/>
    </source>
</evidence>
<dbReference type="InterPro" id="IPR011008">
    <property type="entry name" value="Dimeric_a/b-barrel"/>
</dbReference>
<dbReference type="RefSeq" id="WP_250935637.1">
    <property type="nucleotide sequence ID" value="NZ_JAMLJK010000001.1"/>
</dbReference>
<evidence type="ECO:0000313" key="3">
    <source>
        <dbReference type="Proteomes" id="UP001165678"/>
    </source>
</evidence>
<proteinExistence type="predicted"/>
<accession>A0AA41ZFV4</accession>
<dbReference type="Gene3D" id="3.30.70.100">
    <property type="match status" value="1"/>
</dbReference>
<dbReference type="EMBL" id="JAPIVE010000002">
    <property type="protein sequence ID" value="MCX2524537.1"/>
    <property type="molecule type" value="Genomic_DNA"/>
</dbReference>
<evidence type="ECO:0000259" key="1">
    <source>
        <dbReference type="PROSITE" id="PS51725"/>
    </source>
</evidence>
<dbReference type="InterPro" id="IPR050744">
    <property type="entry name" value="AI-2_Isomerase_LsrG"/>
</dbReference>
<dbReference type="GO" id="GO:0004497">
    <property type="term" value="F:monooxygenase activity"/>
    <property type="evidence" value="ECO:0007669"/>
    <property type="project" value="UniProtKB-KW"/>
</dbReference>
<reference evidence="2" key="1">
    <citation type="submission" date="2022-11" db="EMBL/GenBank/DDBJ databases">
        <title>Larsenimonas rhizosphaerae sp. nov., isolated from a tidal mudflat.</title>
        <authorList>
            <person name="Lee S.D."/>
            <person name="Kim I.S."/>
        </authorList>
    </citation>
    <scope>NUCLEOTIDE SEQUENCE</scope>
    <source>
        <strain evidence="2">GH2-1</strain>
    </source>
</reference>
<dbReference type="Pfam" id="PF03992">
    <property type="entry name" value="ABM"/>
    <property type="match status" value="1"/>
</dbReference>
<dbReference type="PANTHER" id="PTHR33336:SF15">
    <property type="entry name" value="ABM DOMAIN-CONTAINING PROTEIN"/>
    <property type="match status" value="1"/>
</dbReference>
<gene>
    <name evidence="2" type="ORF">OQ287_09800</name>
</gene>
<dbReference type="PANTHER" id="PTHR33336">
    <property type="entry name" value="QUINOL MONOOXYGENASE YGIN-RELATED"/>
    <property type="match status" value="1"/>
</dbReference>
<dbReference type="Proteomes" id="UP001165678">
    <property type="component" value="Unassembled WGS sequence"/>
</dbReference>
<name>A0AA41ZFV4_9GAMM</name>
<keyword evidence="3" id="KW-1185">Reference proteome</keyword>